<reference evidence="2 3" key="1">
    <citation type="submission" date="2023-07" db="EMBL/GenBank/DDBJ databases">
        <title>Sequencing the genomes of 1000 actinobacteria strains.</title>
        <authorList>
            <person name="Klenk H.-P."/>
        </authorList>
    </citation>
    <scope>NUCLEOTIDE SEQUENCE [LARGE SCALE GENOMIC DNA]</scope>
    <source>
        <strain evidence="2 3">DSM 44109</strain>
    </source>
</reference>
<dbReference type="Proteomes" id="UP001230426">
    <property type="component" value="Unassembled WGS sequence"/>
</dbReference>
<keyword evidence="3" id="KW-1185">Reference proteome</keyword>
<dbReference type="EMBL" id="JAUSRB010000002">
    <property type="protein sequence ID" value="MDP9868272.1"/>
    <property type="molecule type" value="Genomic_DNA"/>
</dbReference>
<sequence length="171" mass="17960">MSEDHLTHYRDGIGTGSARAGLARPGVALTPATVAHRLSSLYGYALRRRLTAVNPVNLADPVERPEVSIVGTTPARTVEEATALVDGAETISAAYPADAAAVALLSVCAMCVGELVALTVSSVAADAGHHTVILFRRKVDRMPIPPRVRALLQPLLDDRSPSESLFVQADG</sequence>
<evidence type="ECO:0000313" key="2">
    <source>
        <dbReference type="EMBL" id="MDP9868272.1"/>
    </source>
</evidence>
<gene>
    <name evidence="2" type="ORF">J2S55_007538</name>
</gene>
<dbReference type="RefSeq" id="WP_306870950.1">
    <property type="nucleotide sequence ID" value="NZ_JAUSRB010000002.1"/>
</dbReference>
<dbReference type="InterPro" id="IPR013762">
    <property type="entry name" value="Integrase-like_cat_sf"/>
</dbReference>
<evidence type="ECO:0000313" key="3">
    <source>
        <dbReference type="Proteomes" id="UP001230426"/>
    </source>
</evidence>
<proteinExistence type="predicted"/>
<comment type="caution">
    <text evidence="2">The sequence shown here is derived from an EMBL/GenBank/DDBJ whole genome shotgun (WGS) entry which is preliminary data.</text>
</comment>
<protein>
    <submittedName>
        <fullName evidence="2">Integrase</fullName>
    </submittedName>
</protein>
<name>A0ABT9RG66_9ACTN</name>
<accession>A0ABT9RG66</accession>
<dbReference type="InterPro" id="IPR011010">
    <property type="entry name" value="DNA_brk_join_enz"/>
</dbReference>
<organism evidence="2 3">
    <name type="scientific">Streptosporangium brasiliense</name>
    <dbReference type="NCBI Taxonomy" id="47480"/>
    <lineage>
        <taxon>Bacteria</taxon>
        <taxon>Bacillati</taxon>
        <taxon>Actinomycetota</taxon>
        <taxon>Actinomycetes</taxon>
        <taxon>Streptosporangiales</taxon>
        <taxon>Streptosporangiaceae</taxon>
        <taxon>Streptosporangium</taxon>
    </lineage>
</organism>
<dbReference type="SUPFAM" id="SSF56349">
    <property type="entry name" value="DNA breaking-rejoining enzymes"/>
    <property type="match status" value="1"/>
</dbReference>
<evidence type="ECO:0000256" key="1">
    <source>
        <dbReference type="ARBA" id="ARBA00023172"/>
    </source>
</evidence>
<dbReference type="Gene3D" id="1.10.443.10">
    <property type="entry name" value="Intergrase catalytic core"/>
    <property type="match status" value="1"/>
</dbReference>
<keyword evidence="1" id="KW-0233">DNA recombination</keyword>